<sequence length="301" mass="34005">MGQGIMTMRPSVTTEVGSFPAERIPADDRHIIDRLIDERTTNLSRHPLWPFAKPLLFRLMHYHQAVRMADRIAPMPGWDALDFISNVLQLDLTITGLENIPKTGGVILAPSHPTGIADGIAAFDLVNKVRKDIAIFANRDAQRVAPHFRDVIIPVEWRAGEKSHAKSRETLELTARAFQEKRAIVLFPAGRIAYWHEGKLTERPWQTSFVALARRYKFPVVPVNISARNSGLFYFLSKHSTELRDMTLFRELLNKKGMKFTFHVGKAIEPDALDGDPAELTAKLQTFTVETLKADPTASFR</sequence>
<comment type="caution">
    <text evidence="2">The sequence shown here is derived from an EMBL/GenBank/DDBJ whole genome shotgun (WGS) entry which is preliminary data.</text>
</comment>
<dbReference type="SUPFAM" id="SSF69593">
    <property type="entry name" value="Glycerol-3-phosphate (1)-acyltransferase"/>
    <property type="match status" value="1"/>
</dbReference>
<keyword evidence="2" id="KW-0808">Transferase</keyword>
<organism evidence="2 3">
    <name type="scientific">Tianweitania aestuarii</name>
    <dbReference type="NCBI Taxonomy" id="2814886"/>
    <lineage>
        <taxon>Bacteria</taxon>
        <taxon>Pseudomonadati</taxon>
        <taxon>Pseudomonadota</taxon>
        <taxon>Alphaproteobacteria</taxon>
        <taxon>Hyphomicrobiales</taxon>
        <taxon>Phyllobacteriaceae</taxon>
        <taxon>Tianweitania</taxon>
    </lineage>
</organism>
<evidence type="ECO:0000259" key="1">
    <source>
        <dbReference type="SMART" id="SM00563"/>
    </source>
</evidence>
<dbReference type="EMBL" id="JAFMNX010000003">
    <property type="protein sequence ID" value="MBS9721520.1"/>
    <property type="molecule type" value="Genomic_DNA"/>
</dbReference>
<keyword evidence="2" id="KW-0012">Acyltransferase</keyword>
<dbReference type="Pfam" id="PF01553">
    <property type="entry name" value="Acyltransferase"/>
    <property type="match status" value="1"/>
</dbReference>
<feature type="domain" description="Phospholipid/glycerol acyltransferase" evidence="1">
    <location>
        <begin position="106"/>
        <end position="228"/>
    </location>
</feature>
<reference evidence="2 3" key="1">
    <citation type="submission" date="2021-03" db="EMBL/GenBank/DDBJ databases">
        <title>Tianweitania aestuarii sp. nov., isolated from a tidal flat.</title>
        <authorList>
            <person name="Park S."/>
            <person name="Yoon J.-H."/>
        </authorList>
    </citation>
    <scope>NUCLEOTIDE SEQUENCE [LARGE SCALE GENOMIC DNA]</scope>
    <source>
        <strain evidence="2 3">BSSL-BM11</strain>
    </source>
</reference>
<dbReference type="SMART" id="SM00563">
    <property type="entry name" value="PlsC"/>
    <property type="match status" value="1"/>
</dbReference>
<keyword evidence="3" id="KW-1185">Reference proteome</keyword>
<evidence type="ECO:0000313" key="2">
    <source>
        <dbReference type="EMBL" id="MBS9721520.1"/>
    </source>
</evidence>
<protein>
    <submittedName>
        <fullName evidence="2">1-acyl-sn-glycerol-3-phosphate acyltransferase</fullName>
    </submittedName>
</protein>
<proteinExistence type="predicted"/>
<evidence type="ECO:0000313" key="3">
    <source>
        <dbReference type="Proteomes" id="UP001297272"/>
    </source>
</evidence>
<dbReference type="InterPro" id="IPR002123">
    <property type="entry name" value="Plipid/glycerol_acylTrfase"/>
</dbReference>
<dbReference type="Proteomes" id="UP001297272">
    <property type="component" value="Unassembled WGS sequence"/>
</dbReference>
<accession>A0ABS5RXK7</accession>
<dbReference type="GO" id="GO:0016746">
    <property type="term" value="F:acyltransferase activity"/>
    <property type="evidence" value="ECO:0007669"/>
    <property type="project" value="UniProtKB-KW"/>
</dbReference>
<name>A0ABS5RXK7_9HYPH</name>
<gene>
    <name evidence="2" type="ORF">JYU29_12585</name>
</gene>